<proteinExistence type="predicted"/>
<feature type="region of interest" description="Disordered" evidence="1">
    <location>
        <begin position="1"/>
        <end position="42"/>
    </location>
</feature>
<evidence type="ECO:0000313" key="2">
    <source>
        <dbReference type="EMBL" id="KAJ1113265.1"/>
    </source>
</evidence>
<feature type="compositionally biased region" description="Basic and acidic residues" evidence="1">
    <location>
        <begin position="1"/>
        <end position="11"/>
    </location>
</feature>
<gene>
    <name evidence="2" type="ORF">NDU88_001519</name>
</gene>
<feature type="compositionally biased region" description="Polar residues" evidence="1">
    <location>
        <begin position="27"/>
        <end position="40"/>
    </location>
</feature>
<feature type="region of interest" description="Disordered" evidence="1">
    <location>
        <begin position="57"/>
        <end position="88"/>
    </location>
</feature>
<evidence type="ECO:0000313" key="3">
    <source>
        <dbReference type="Proteomes" id="UP001066276"/>
    </source>
</evidence>
<accession>A0AAV7NB03</accession>
<organism evidence="2 3">
    <name type="scientific">Pleurodeles waltl</name>
    <name type="common">Iberian ribbed newt</name>
    <dbReference type="NCBI Taxonomy" id="8319"/>
    <lineage>
        <taxon>Eukaryota</taxon>
        <taxon>Metazoa</taxon>
        <taxon>Chordata</taxon>
        <taxon>Craniata</taxon>
        <taxon>Vertebrata</taxon>
        <taxon>Euteleostomi</taxon>
        <taxon>Amphibia</taxon>
        <taxon>Batrachia</taxon>
        <taxon>Caudata</taxon>
        <taxon>Salamandroidea</taxon>
        <taxon>Salamandridae</taxon>
        <taxon>Pleurodelinae</taxon>
        <taxon>Pleurodeles</taxon>
    </lineage>
</organism>
<keyword evidence="3" id="KW-1185">Reference proteome</keyword>
<feature type="compositionally biased region" description="Basic and acidic residues" evidence="1">
    <location>
        <begin position="17"/>
        <end position="26"/>
    </location>
</feature>
<feature type="compositionally biased region" description="Basic residues" evidence="1">
    <location>
        <begin position="65"/>
        <end position="74"/>
    </location>
</feature>
<name>A0AAV7NB03_PLEWA</name>
<dbReference type="AlphaFoldDB" id="A0AAV7NB03"/>
<dbReference type="EMBL" id="JANPWB010000012">
    <property type="protein sequence ID" value="KAJ1113265.1"/>
    <property type="molecule type" value="Genomic_DNA"/>
</dbReference>
<evidence type="ECO:0000256" key="1">
    <source>
        <dbReference type="SAM" id="MobiDB-lite"/>
    </source>
</evidence>
<comment type="caution">
    <text evidence="2">The sequence shown here is derived from an EMBL/GenBank/DDBJ whole genome shotgun (WGS) entry which is preliminary data.</text>
</comment>
<sequence length="213" mass="23339">MVSGPKEDIAKSGKSSDQSREGRDKFNSLTDGLKSTSFSPSEDEASACLFIVSKNSSSTAPGATVKRRKHRGRLNARSAHVVKGDKESQEEGALKLDYSATMILYQEGGPENPSVSKGDSHNDLTAETGDSMLRLIYCTIKELQTETWAKSWRVLLATKYLQGAIKKMPKTYVEIREKLNTSEERTVLVEAYMEALRGQVKSRGGNSLISSGI</sequence>
<dbReference type="Proteomes" id="UP001066276">
    <property type="component" value="Chromosome 8"/>
</dbReference>
<protein>
    <submittedName>
        <fullName evidence="2">Uncharacterized protein</fullName>
    </submittedName>
</protein>
<reference evidence="2" key="1">
    <citation type="journal article" date="2022" name="bioRxiv">
        <title>Sequencing and chromosome-scale assembly of the giantPleurodeles waltlgenome.</title>
        <authorList>
            <person name="Brown T."/>
            <person name="Elewa A."/>
            <person name="Iarovenko S."/>
            <person name="Subramanian E."/>
            <person name="Araus A.J."/>
            <person name="Petzold A."/>
            <person name="Susuki M."/>
            <person name="Suzuki K.-i.T."/>
            <person name="Hayashi T."/>
            <person name="Toyoda A."/>
            <person name="Oliveira C."/>
            <person name="Osipova E."/>
            <person name="Leigh N.D."/>
            <person name="Simon A."/>
            <person name="Yun M.H."/>
        </authorList>
    </citation>
    <scope>NUCLEOTIDE SEQUENCE</scope>
    <source>
        <strain evidence="2">20211129_DDA</strain>
        <tissue evidence="2">Liver</tissue>
    </source>
</reference>